<dbReference type="Gene3D" id="1.20.5.170">
    <property type="match status" value="1"/>
</dbReference>
<keyword evidence="4" id="KW-1185">Reference proteome</keyword>
<accession>A0A8H4VL56</accession>
<name>A0A8H4VL56_9AGAR</name>
<gene>
    <name evidence="3" type="ORF">D9613_003571</name>
</gene>
<proteinExistence type="predicted"/>
<protein>
    <submittedName>
        <fullName evidence="3">Uncharacterized protein</fullName>
    </submittedName>
</protein>
<sequence>MTQTTSLATPKRAAFSAIEADDEDDRKGPSESEGDSDPDTVVVQKSEIKDMALLYTKAMKNVATKDRLVARLQVALQDSKDEFKRQAEEWSKERKEMELKVNQALSRQAALENENAGLRSFLTNMQAHATETINAAIMENQRINEHTQSITRSYQDLVGENEALNTSLSHCRTEIERLKLSERELISRNDRLTMEFNNSVSEAAQLKETFEEVYNSAGVINARHNEEELRSRLTTVAESISEAVQCNVCFEPITSPAV</sequence>
<evidence type="ECO:0000313" key="4">
    <source>
        <dbReference type="Proteomes" id="UP000521872"/>
    </source>
</evidence>
<dbReference type="Proteomes" id="UP000521872">
    <property type="component" value="Unassembled WGS sequence"/>
</dbReference>
<keyword evidence="1" id="KW-0175">Coiled coil</keyword>
<feature type="coiled-coil region" evidence="1">
    <location>
        <begin position="69"/>
        <end position="114"/>
    </location>
</feature>
<evidence type="ECO:0000256" key="2">
    <source>
        <dbReference type="SAM" id="MobiDB-lite"/>
    </source>
</evidence>
<feature type="region of interest" description="Disordered" evidence="2">
    <location>
        <begin position="1"/>
        <end position="42"/>
    </location>
</feature>
<comment type="caution">
    <text evidence="3">The sequence shown here is derived from an EMBL/GenBank/DDBJ whole genome shotgun (WGS) entry which is preliminary data.</text>
</comment>
<evidence type="ECO:0000256" key="1">
    <source>
        <dbReference type="SAM" id="Coils"/>
    </source>
</evidence>
<evidence type="ECO:0000313" key="3">
    <source>
        <dbReference type="EMBL" id="KAF4611879.1"/>
    </source>
</evidence>
<dbReference type="EMBL" id="JAACJL010000057">
    <property type="protein sequence ID" value="KAF4611879.1"/>
    <property type="molecule type" value="Genomic_DNA"/>
</dbReference>
<dbReference type="AlphaFoldDB" id="A0A8H4VL56"/>
<reference evidence="3 4" key="1">
    <citation type="submission" date="2019-12" db="EMBL/GenBank/DDBJ databases">
        <authorList>
            <person name="Floudas D."/>
            <person name="Bentzer J."/>
            <person name="Ahren D."/>
            <person name="Johansson T."/>
            <person name="Persson P."/>
            <person name="Tunlid A."/>
        </authorList>
    </citation>
    <scope>NUCLEOTIDE SEQUENCE [LARGE SCALE GENOMIC DNA]</scope>
    <source>
        <strain evidence="3 4">CBS 102.39</strain>
    </source>
</reference>
<organism evidence="3 4">
    <name type="scientific">Agrocybe pediades</name>
    <dbReference type="NCBI Taxonomy" id="84607"/>
    <lineage>
        <taxon>Eukaryota</taxon>
        <taxon>Fungi</taxon>
        <taxon>Dikarya</taxon>
        <taxon>Basidiomycota</taxon>
        <taxon>Agaricomycotina</taxon>
        <taxon>Agaricomycetes</taxon>
        <taxon>Agaricomycetidae</taxon>
        <taxon>Agaricales</taxon>
        <taxon>Agaricineae</taxon>
        <taxon>Strophariaceae</taxon>
        <taxon>Agrocybe</taxon>
    </lineage>
</organism>